<dbReference type="InterPro" id="IPR036116">
    <property type="entry name" value="FN3_sf"/>
</dbReference>
<evidence type="ECO:0000313" key="8">
    <source>
        <dbReference type="Proteomes" id="UP000694546"/>
    </source>
</evidence>
<feature type="domain" description="Interleukin-12 beta central" evidence="6">
    <location>
        <begin position="119"/>
        <end position="160"/>
    </location>
</feature>
<dbReference type="Ensembl" id="ENSGMOT00000048957.1">
    <property type="protein sequence ID" value="ENSGMOP00000065918.1"/>
    <property type="gene ID" value="ENSGMOG00000015572.2"/>
</dbReference>
<dbReference type="GO" id="GO:0004896">
    <property type="term" value="F:cytokine receptor activity"/>
    <property type="evidence" value="ECO:0007669"/>
    <property type="project" value="UniProtKB-UniRule"/>
</dbReference>
<reference evidence="7" key="1">
    <citation type="submission" date="2025-08" db="UniProtKB">
        <authorList>
            <consortium name="Ensembl"/>
        </authorList>
    </citation>
    <scope>IDENTIFICATION</scope>
</reference>
<sequence>MGIIQKVNGPSCQTVFVHLFISIIWYVCFFPLVLVLEVTGQQAQFTLPCLDSTAEMKGILVENIVWMVNGADTRIRGNTFIVYLEESFGGGNYTCYSEERALLNHTLVLLQQVGSKRDLNCTAQNYDGGFHCYWKYPKQSLWTVALVKAERVEDTRCITNASGKSWTSFSSEDTIIHCDLDRSLPLSLMCRHSALLCNTFIIYYIIYFTVKPDKVKIEKVNATMAEWSYPESWSSPHSYFPLVSQVVVRKNCKKCGNCTGRNNGQMVTNHAPGVFQFEIKKTKILCVRIRDPLYASQWSDWSRHRSVPMQRSKRWS</sequence>
<dbReference type="Gene3D" id="2.60.40.10">
    <property type="entry name" value="Immunoglobulins"/>
    <property type="match status" value="2"/>
</dbReference>
<keyword evidence="2" id="KW-1015">Disulfide bond</keyword>
<comment type="similarity">
    <text evidence="4">Belongs to the IL-12B family.</text>
</comment>
<keyword evidence="8" id="KW-1185">Reference proteome</keyword>
<name>A0A8C5CVN8_GADMO</name>
<dbReference type="AlphaFoldDB" id="A0A8C5CVN8"/>
<reference evidence="7" key="2">
    <citation type="submission" date="2025-09" db="UniProtKB">
        <authorList>
            <consortium name="Ensembl"/>
        </authorList>
    </citation>
    <scope>IDENTIFICATION</scope>
</reference>
<organism evidence="7 8">
    <name type="scientific">Gadus morhua</name>
    <name type="common">Atlantic cod</name>
    <dbReference type="NCBI Taxonomy" id="8049"/>
    <lineage>
        <taxon>Eukaryota</taxon>
        <taxon>Metazoa</taxon>
        <taxon>Chordata</taxon>
        <taxon>Craniata</taxon>
        <taxon>Vertebrata</taxon>
        <taxon>Euteleostomi</taxon>
        <taxon>Actinopterygii</taxon>
        <taxon>Neopterygii</taxon>
        <taxon>Teleostei</taxon>
        <taxon>Neoteleostei</taxon>
        <taxon>Acanthomorphata</taxon>
        <taxon>Zeiogadaria</taxon>
        <taxon>Gadariae</taxon>
        <taxon>Gadiformes</taxon>
        <taxon>Gadoidei</taxon>
        <taxon>Gadidae</taxon>
        <taxon>Gadus</taxon>
    </lineage>
</organism>
<dbReference type="GO" id="GO:0005615">
    <property type="term" value="C:extracellular space"/>
    <property type="evidence" value="ECO:0007669"/>
    <property type="project" value="UniProtKB-KW"/>
</dbReference>
<dbReference type="PRINTS" id="PR01928">
    <property type="entry name" value="INTRLEUKN12B"/>
</dbReference>
<dbReference type="SUPFAM" id="SSF49265">
    <property type="entry name" value="Fibronectin type III"/>
    <property type="match status" value="1"/>
</dbReference>
<evidence type="ECO:0000259" key="6">
    <source>
        <dbReference type="Pfam" id="PF10420"/>
    </source>
</evidence>
<proteinExistence type="inferred from homology"/>
<keyword evidence="4" id="KW-0393">Immunoglobulin domain</keyword>
<feature type="transmembrane region" description="Helical" evidence="5">
    <location>
        <begin position="15"/>
        <end position="36"/>
    </location>
</feature>
<keyword evidence="4" id="KW-0964">Secreted</keyword>
<dbReference type="InterPro" id="IPR015528">
    <property type="entry name" value="IL-12_beta"/>
</dbReference>
<dbReference type="PANTHER" id="PTHR48485">
    <property type="entry name" value="INTERLEUKIN-12 SUBUNIT BETA-RELATED"/>
    <property type="match status" value="1"/>
</dbReference>
<dbReference type="InterPro" id="IPR019482">
    <property type="entry name" value="IL-12_beta_cen-dom"/>
</dbReference>
<evidence type="ECO:0000256" key="4">
    <source>
        <dbReference type="RuleBase" id="RU281113"/>
    </source>
</evidence>
<evidence type="ECO:0000256" key="2">
    <source>
        <dbReference type="ARBA" id="ARBA00023157"/>
    </source>
</evidence>
<keyword evidence="5" id="KW-1133">Transmembrane helix</keyword>
<dbReference type="GO" id="GO:0005125">
    <property type="term" value="F:cytokine activity"/>
    <property type="evidence" value="ECO:0007669"/>
    <property type="project" value="UniProtKB-KW"/>
</dbReference>
<dbReference type="PANTHER" id="PTHR48485:SF4">
    <property type="entry name" value="INTERLEUKIN-12 SUBUNIT BETA"/>
    <property type="match status" value="1"/>
</dbReference>
<keyword evidence="1" id="KW-0732">Signal</keyword>
<comment type="subunit">
    <text evidence="4">Heterodimer with IL12A; disulfide-linked. The heterodimer is known as interleukin IL-12.</text>
</comment>
<evidence type="ECO:0000313" key="7">
    <source>
        <dbReference type="Ensembl" id="ENSGMOP00000065918.1"/>
    </source>
</evidence>
<comment type="subcellular location">
    <subcellularLocation>
        <location evidence="4">Secreted</location>
    </subcellularLocation>
</comment>
<accession>A0A8C5CVN8</accession>
<dbReference type="Pfam" id="PF10420">
    <property type="entry name" value="IL12p40_C"/>
    <property type="match status" value="1"/>
</dbReference>
<keyword evidence="4" id="KW-0202">Cytokine</keyword>
<dbReference type="Proteomes" id="UP000694546">
    <property type="component" value="Chromosome 10"/>
</dbReference>
<evidence type="ECO:0000256" key="1">
    <source>
        <dbReference type="ARBA" id="ARBA00022729"/>
    </source>
</evidence>
<keyword evidence="5" id="KW-0812">Transmembrane</keyword>
<keyword evidence="3 4" id="KW-0325">Glycoprotein</keyword>
<evidence type="ECO:0000256" key="3">
    <source>
        <dbReference type="ARBA" id="ARBA00023180"/>
    </source>
</evidence>
<protein>
    <recommendedName>
        <fullName evidence="4">Interleukin-12 subunit beta</fullName>
        <shortName evidence="4">IL-12B</shortName>
    </recommendedName>
    <alternativeName>
        <fullName evidence="4">Cytotoxic lymphocyte maturation factor 40 kDa subunit</fullName>
    </alternativeName>
    <alternativeName>
        <fullName evidence="4">IL-12 subunit p40</fullName>
    </alternativeName>
</protein>
<dbReference type="InterPro" id="IPR050676">
    <property type="entry name" value="IL-12"/>
</dbReference>
<evidence type="ECO:0000256" key="5">
    <source>
        <dbReference type="SAM" id="Phobius"/>
    </source>
</evidence>
<keyword evidence="5" id="KW-0472">Membrane</keyword>
<dbReference type="InterPro" id="IPR013783">
    <property type="entry name" value="Ig-like_fold"/>
</dbReference>
<dbReference type="GeneTree" id="ENSGT00390000012630"/>
<gene>
    <name evidence="4" type="primary">IL12B</name>
</gene>